<keyword evidence="3 9" id="KW-0276">Fatty acid metabolism</keyword>
<dbReference type="PANTHER" id="PTHR37480">
    <property type="entry name" value="ENOYL-[ACYL-CARRIER-PROTEIN] REDUCTASE [NADH]"/>
    <property type="match status" value="1"/>
</dbReference>
<comment type="catalytic activity">
    <reaction evidence="8">
        <text>a 2,3-saturated acyl-CoA + NAD(+) = a (2E)-enoyl-CoA + NADH + H(+)</text>
        <dbReference type="Rhea" id="RHEA:18177"/>
        <dbReference type="ChEBI" id="CHEBI:15378"/>
        <dbReference type="ChEBI" id="CHEBI:57540"/>
        <dbReference type="ChEBI" id="CHEBI:57945"/>
        <dbReference type="ChEBI" id="CHEBI:58856"/>
        <dbReference type="ChEBI" id="CHEBI:65111"/>
        <dbReference type="EC" id="1.3.1.44"/>
    </reaction>
</comment>
<evidence type="ECO:0000256" key="3">
    <source>
        <dbReference type="ARBA" id="ARBA00022832"/>
    </source>
</evidence>
<dbReference type="Pfam" id="PF07055">
    <property type="entry name" value="Eno-Rase_FAD_bd"/>
    <property type="match status" value="1"/>
</dbReference>
<evidence type="ECO:0000256" key="9">
    <source>
        <dbReference type="HAMAP-Rule" id="MF_01838"/>
    </source>
</evidence>
<name>A0AA46DZZ5_9FUSO</name>
<feature type="binding site" evidence="9">
    <location>
        <begin position="47"/>
        <end position="52"/>
    </location>
    <ligand>
        <name>NAD(+)</name>
        <dbReference type="ChEBI" id="CHEBI:57540"/>
    </ligand>
</feature>
<dbReference type="PANTHER" id="PTHR37480:SF1">
    <property type="entry name" value="ENOYL-[ACYL-CARRIER-PROTEIN] REDUCTASE [NADH]"/>
    <property type="match status" value="1"/>
</dbReference>
<comment type="function">
    <text evidence="9">Involved in the final reduction of the elongation cycle of fatty acid synthesis (FAS II). Catalyzes the reduction of a carbon-carbon double bond in an enoyl moiety that is covalently linked to an acyl carrier protein (ACP).</text>
</comment>
<feature type="binding site" evidence="9">
    <location>
        <begin position="274"/>
        <end position="276"/>
    </location>
    <ligand>
        <name>NAD(+)</name>
        <dbReference type="ChEBI" id="CHEBI:57540"/>
    </ligand>
</feature>
<feature type="binding site" evidence="9">
    <location>
        <position position="225"/>
    </location>
    <ligand>
        <name>substrate</name>
    </ligand>
</feature>
<dbReference type="HAMAP" id="MF_01838">
    <property type="entry name" value="FabV_reductase"/>
    <property type="match status" value="1"/>
</dbReference>
<evidence type="ECO:0000256" key="6">
    <source>
        <dbReference type="ARBA" id="ARBA00023098"/>
    </source>
</evidence>
<dbReference type="GO" id="GO:0051287">
    <property type="term" value="F:NAD binding"/>
    <property type="evidence" value="ECO:0007669"/>
    <property type="project" value="UniProtKB-UniRule"/>
</dbReference>
<evidence type="ECO:0000256" key="7">
    <source>
        <dbReference type="ARBA" id="ARBA00023160"/>
    </source>
</evidence>
<proteinExistence type="inferred from homology"/>
<feature type="binding site" evidence="9">
    <location>
        <position position="244"/>
    </location>
    <ligand>
        <name>NAD(+)</name>
        <dbReference type="ChEBI" id="CHEBI:57540"/>
    </ligand>
</feature>
<keyword evidence="14" id="KW-1185">Reference proteome</keyword>
<comment type="similarity">
    <text evidence="9">Belongs to the TER reductase family.</text>
</comment>
<dbReference type="Gene3D" id="3.40.50.720">
    <property type="entry name" value="NAD(P)-binding Rossmann-like Domain"/>
    <property type="match status" value="1"/>
</dbReference>
<evidence type="ECO:0000256" key="5">
    <source>
        <dbReference type="ARBA" id="ARBA00023027"/>
    </source>
</evidence>
<protein>
    <recommendedName>
        <fullName evidence="9">Enoyl-[acyl-carrier-protein] reductase [NADH]</fullName>
        <shortName evidence="9">ENR</shortName>
        <ecNumber evidence="9">1.3.1.9</ecNumber>
    </recommendedName>
</protein>
<evidence type="ECO:0000313" key="14">
    <source>
        <dbReference type="Proteomes" id="UP000294678"/>
    </source>
</evidence>
<feature type="site" description="Plays an important role in discriminating NADH against NADPH" evidence="9">
    <location>
        <position position="75"/>
    </location>
</feature>
<comment type="catalytic activity">
    <reaction evidence="9">
        <text>a 2,3-saturated acyl-[ACP] + NAD(+) = a (2E)-enoyl-[ACP] + NADH + H(+)</text>
        <dbReference type="Rhea" id="RHEA:10240"/>
        <dbReference type="Rhea" id="RHEA-COMP:9925"/>
        <dbReference type="Rhea" id="RHEA-COMP:9926"/>
        <dbReference type="ChEBI" id="CHEBI:15378"/>
        <dbReference type="ChEBI" id="CHEBI:57540"/>
        <dbReference type="ChEBI" id="CHEBI:57945"/>
        <dbReference type="ChEBI" id="CHEBI:78784"/>
        <dbReference type="ChEBI" id="CHEBI:78785"/>
        <dbReference type="EC" id="1.3.1.9"/>
    </reaction>
</comment>
<evidence type="ECO:0000256" key="8">
    <source>
        <dbReference type="ARBA" id="ARBA00048302"/>
    </source>
</evidence>
<keyword evidence="5 9" id="KW-0520">NAD</keyword>
<dbReference type="InterPro" id="IPR036291">
    <property type="entry name" value="NAD(P)-bd_dom_sf"/>
</dbReference>
<keyword evidence="2 9" id="KW-0444">Lipid biosynthesis</keyword>
<evidence type="ECO:0000256" key="1">
    <source>
        <dbReference type="ARBA" id="ARBA00011245"/>
    </source>
</evidence>
<dbReference type="InterPro" id="IPR010758">
    <property type="entry name" value="Trans-2-enoyl-CoA_reductase"/>
</dbReference>
<dbReference type="Proteomes" id="UP000294678">
    <property type="component" value="Unassembled WGS sequence"/>
</dbReference>
<dbReference type="EMBL" id="SOBG01000001">
    <property type="protein sequence ID" value="TDT72289.1"/>
    <property type="molecule type" value="Genomic_DNA"/>
</dbReference>
<dbReference type="RefSeq" id="WP_134111819.1">
    <property type="nucleotide sequence ID" value="NZ_SOBG01000001.1"/>
</dbReference>
<feature type="domain" description="Enoyl reductase FAD binding" evidence="10">
    <location>
        <begin position="324"/>
        <end position="387"/>
    </location>
</feature>
<gene>
    <name evidence="9" type="primary">fabV</name>
    <name evidence="13" type="ORF">EV215_0077</name>
</gene>
<evidence type="ECO:0000313" key="13">
    <source>
        <dbReference type="EMBL" id="TDT72289.1"/>
    </source>
</evidence>
<comment type="pathway">
    <text evidence="9">Lipid metabolism; fatty acid biosynthesis.</text>
</comment>
<evidence type="ECO:0000259" key="10">
    <source>
        <dbReference type="Pfam" id="PF07055"/>
    </source>
</evidence>
<evidence type="ECO:0000256" key="2">
    <source>
        <dbReference type="ARBA" id="ARBA00022516"/>
    </source>
</evidence>
<dbReference type="SUPFAM" id="SSF51735">
    <property type="entry name" value="NAD(P)-binding Rossmann-fold domains"/>
    <property type="match status" value="1"/>
</dbReference>
<evidence type="ECO:0000259" key="11">
    <source>
        <dbReference type="Pfam" id="PF12241"/>
    </source>
</evidence>
<dbReference type="InterPro" id="IPR024906">
    <property type="entry name" value="Eno_Rdtase_FAD-bd_dom"/>
</dbReference>
<dbReference type="Pfam" id="PF12241">
    <property type="entry name" value="Enoyl_reductase"/>
    <property type="match status" value="1"/>
</dbReference>
<dbReference type="NCBIfam" id="NF010177">
    <property type="entry name" value="PRK13656.1"/>
    <property type="match status" value="1"/>
</dbReference>
<evidence type="ECO:0000256" key="4">
    <source>
        <dbReference type="ARBA" id="ARBA00023002"/>
    </source>
</evidence>
<dbReference type="NCBIfam" id="NF043048">
    <property type="entry name" value="EnoyACPredFabV"/>
    <property type="match status" value="1"/>
</dbReference>
<keyword evidence="4 9" id="KW-0560">Oxidoreductase</keyword>
<reference evidence="13 14" key="1">
    <citation type="submission" date="2019-03" db="EMBL/GenBank/DDBJ databases">
        <title>Genomic Encyclopedia of Type Strains, Phase IV (KMG-IV): sequencing the most valuable type-strain genomes for metagenomic binning, comparative biology and taxonomic classification.</title>
        <authorList>
            <person name="Goeker M."/>
        </authorList>
    </citation>
    <scope>NUCLEOTIDE SEQUENCE [LARGE SCALE GENOMIC DNA]</scope>
    <source>
        <strain evidence="13 14">DSM 100055</strain>
    </source>
</reference>
<dbReference type="GO" id="GO:0004318">
    <property type="term" value="F:enoyl-[acyl-carrier-protein] reductase (NADH) activity"/>
    <property type="evidence" value="ECO:0007669"/>
    <property type="project" value="UniProtKB-UniRule"/>
</dbReference>
<dbReference type="InterPro" id="IPR050048">
    <property type="entry name" value="FabV-like_NADH_b"/>
</dbReference>
<feature type="active site" description="Proton donor" evidence="9">
    <location>
        <position position="235"/>
    </location>
</feature>
<keyword evidence="7 9" id="KW-0275">Fatty acid biosynthesis</keyword>
<keyword evidence="6 9" id="KW-0443">Lipid metabolism</keyword>
<organism evidence="13 14">
    <name type="scientific">Hypnocyclicus thermotrophus</name>
    <dbReference type="NCBI Taxonomy" id="1627895"/>
    <lineage>
        <taxon>Bacteria</taxon>
        <taxon>Fusobacteriati</taxon>
        <taxon>Fusobacteriota</taxon>
        <taxon>Fusobacteriia</taxon>
        <taxon>Fusobacteriales</taxon>
        <taxon>Fusobacteriaceae</taxon>
        <taxon>Hypnocyclicus</taxon>
    </lineage>
</organism>
<comment type="subunit">
    <text evidence="1 9">Monomer.</text>
</comment>
<comment type="caution">
    <text evidence="13">The sequence shown here is derived from an EMBL/GenBank/DDBJ whole genome shotgun (WGS) entry which is preliminary data.</text>
</comment>
<dbReference type="InterPro" id="IPR024910">
    <property type="entry name" value="Enoyl-CoA_Rdtase_cat_dom"/>
</dbReference>
<feature type="domain" description="Trans-2-enoyl-CoA reductase-like NAD(P)H binding" evidence="12">
    <location>
        <begin position="2"/>
        <end position="79"/>
    </location>
</feature>
<dbReference type="AlphaFoldDB" id="A0AA46DZZ5"/>
<dbReference type="GO" id="GO:0006633">
    <property type="term" value="P:fatty acid biosynthetic process"/>
    <property type="evidence" value="ECO:0007669"/>
    <property type="project" value="UniProtKB-UniRule"/>
</dbReference>
<dbReference type="GO" id="GO:0050343">
    <property type="term" value="F:trans-2-enoyl-CoA reductase (NADH) activity"/>
    <property type="evidence" value="ECO:0007669"/>
    <property type="project" value="UniProtKB-EC"/>
</dbReference>
<feature type="domain" description="Trans-2-enoyl-CoA reductase catalytic" evidence="11">
    <location>
        <begin position="82"/>
        <end position="318"/>
    </location>
</feature>
<feature type="binding site" evidence="9">
    <location>
        <begin position="111"/>
        <end position="112"/>
    </location>
    <ligand>
        <name>NAD(+)</name>
        <dbReference type="ChEBI" id="CHEBI:57540"/>
    </ligand>
</feature>
<dbReference type="Pfam" id="PF12242">
    <property type="entry name" value="Eno-Rase_NADH_b"/>
    <property type="match status" value="1"/>
</dbReference>
<sequence length="397" mass="44306">MIIEPKYKGGILLTAHPEGCKKLVEKQIKYVKNNKSYNGAKKALIIGASSGYGLATRISLAFGGSKTDTIGISYENGPRGKRTGTAGWYNNIFFKEAAEKEGLKAKNFVGDAFSLEMKDEVIKYIKEEFGKVDLVIYSLASGRRKDPIDGETYISALKSTTGDIVGPTVDLKNDTLIQQTMENATEEDIKATVKVMGGEDWELWIKALLEADVLEKGARTFAYTYIGPKITYGIYKDGTIGAAKRHLEKTAKELNKILKEKLSGEAAVSSNKALVTKASAYIPIFPVYATLLFKVMKEKGTHEGCIEQTHRLFLDMIYGDNPIIDKEGRYRPDNLEMEEDVQDKVNELWKQINENNFKEISDYAGFKKDFLQLGGFEVEGIDYSKDIDLETYAKLIP</sequence>
<accession>A0AA46DZZ5</accession>
<feature type="binding site" evidence="9">
    <location>
        <begin position="74"/>
        <end position="75"/>
    </location>
    <ligand>
        <name>NAD(+)</name>
        <dbReference type="ChEBI" id="CHEBI:57540"/>
    </ligand>
</feature>
<dbReference type="EC" id="1.3.1.9" evidence="9"/>
<feature type="binding site" evidence="9">
    <location>
        <begin position="139"/>
        <end position="140"/>
    </location>
    <ligand>
        <name>NAD(+)</name>
        <dbReference type="ChEBI" id="CHEBI:57540"/>
    </ligand>
</feature>
<evidence type="ECO:0000259" key="12">
    <source>
        <dbReference type="Pfam" id="PF12242"/>
    </source>
</evidence>